<sequence length="148" mass="17404">MYKMELNMNPEHIVQFGENKYSYVIERTQRKSVGVIVEPDGTIIVRVPPDMDEKTIIEIVNKKRKWIAEKIKANEKVKPPIPKVQEPVSGEKLRFKNALYRIQVHKSNENDTRLVRVCRTLHVYVNDQLISEVEANESKNVIVEWYKD</sequence>
<feature type="domain" description="YgjP-like metallopeptidase" evidence="1">
    <location>
        <begin position="31"/>
        <end position="147"/>
    </location>
</feature>
<accession>A0A0F9J4L0</accession>
<gene>
    <name evidence="2" type="ORF">LCGC14_1575510</name>
</gene>
<dbReference type="Pfam" id="PF01863">
    <property type="entry name" value="YgjP-like"/>
    <property type="match status" value="1"/>
</dbReference>
<comment type="caution">
    <text evidence="2">The sequence shown here is derived from an EMBL/GenBank/DDBJ whole genome shotgun (WGS) entry which is preliminary data.</text>
</comment>
<dbReference type="AlphaFoldDB" id="A0A0F9J4L0"/>
<evidence type="ECO:0000313" key="2">
    <source>
        <dbReference type="EMBL" id="KKM27359.1"/>
    </source>
</evidence>
<dbReference type="EMBL" id="LAZR01012337">
    <property type="protein sequence ID" value="KKM27359.1"/>
    <property type="molecule type" value="Genomic_DNA"/>
</dbReference>
<reference evidence="2" key="1">
    <citation type="journal article" date="2015" name="Nature">
        <title>Complex archaea that bridge the gap between prokaryotes and eukaryotes.</title>
        <authorList>
            <person name="Spang A."/>
            <person name="Saw J.H."/>
            <person name="Jorgensen S.L."/>
            <person name="Zaremba-Niedzwiedzka K."/>
            <person name="Martijn J."/>
            <person name="Lind A.E."/>
            <person name="van Eijk R."/>
            <person name="Schleper C."/>
            <person name="Guy L."/>
            <person name="Ettema T.J."/>
        </authorList>
    </citation>
    <scope>NUCLEOTIDE SEQUENCE</scope>
</reference>
<proteinExistence type="predicted"/>
<protein>
    <recommendedName>
        <fullName evidence="1">YgjP-like metallopeptidase domain-containing protein</fullName>
    </recommendedName>
</protein>
<name>A0A0F9J4L0_9ZZZZ</name>
<evidence type="ECO:0000259" key="1">
    <source>
        <dbReference type="Pfam" id="PF01863"/>
    </source>
</evidence>
<feature type="non-terminal residue" evidence="2">
    <location>
        <position position="148"/>
    </location>
</feature>
<organism evidence="2">
    <name type="scientific">marine sediment metagenome</name>
    <dbReference type="NCBI Taxonomy" id="412755"/>
    <lineage>
        <taxon>unclassified sequences</taxon>
        <taxon>metagenomes</taxon>
        <taxon>ecological metagenomes</taxon>
    </lineage>
</organism>
<dbReference type="InterPro" id="IPR002725">
    <property type="entry name" value="YgjP-like_metallopeptidase"/>
</dbReference>